<evidence type="ECO:0000313" key="2">
    <source>
        <dbReference type="EMBL" id="QIK64112.1"/>
    </source>
</evidence>
<evidence type="ECO:0000313" key="3">
    <source>
        <dbReference type="Proteomes" id="UP000502677"/>
    </source>
</evidence>
<protein>
    <submittedName>
        <fullName evidence="2">MarR family transcriptional regulator</fullName>
    </submittedName>
</protein>
<dbReference type="InterPro" id="IPR036390">
    <property type="entry name" value="WH_DNA-bd_sf"/>
</dbReference>
<sequence>MMSSMVLDGAAPRSRASDPVTSVDAGRSVNVNASQAAVLEAIERTMDHGITQGALEEFLSGTWSPSRIRSAVSELEDRGLVEATGETRATVYGRQARVYRAVKAVS</sequence>
<reference evidence="2 3" key="1">
    <citation type="submission" date="2020-03" db="EMBL/GenBank/DDBJ databases">
        <title>Leucobacter sp. nov., isolated from beetles.</title>
        <authorList>
            <person name="Hyun D.-W."/>
            <person name="Bae J.-W."/>
        </authorList>
    </citation>
    <scope>NUCLEOTIDE SEQUENCE [LARGE SCALE GENOMIC DNA]</scope>
    <source>
        <strain evidence="2 3">HDW9C</strain>
    </source>
</reference>
<dbReference type="InterPro" id="IPR036388">
    <property type="entry name" value="WH-like_DNA-bd_sf"/>
</dbReference>
<dbReference type="EMBL" id="CP049863">
    <property type="protein sequence ID" value="QIK64112.1"/>
    <property type="molecule type" value="Genomic_DNA"/>
</dbReference>
<dbReference type="RefSeq" id="WP_166292452.1">
    <property type="nucleotide sequence ID" value="NZ_CP049863.1"/>
</dbReference>
<dbReference type="Gene3D" id="1.10.10.10">
    <property type="entry name" value="Winged helix-like DNA-binding domain superfamily/Winged helix DNA-binding domain"/>
    <property type="match status" value="1"/>
</dbReference>
<dbReference type="AlphaFoldDB" id="A0A6G7XHX5"/>
<evidence type="ECO:0000256" key="1">
    <source>
        <dbReference type="SAM" id="MobiDB-lite"/>
    </source>
</evidence>
<keyword evidence="3" id="KW-1185">Reference proteome</keyword>
<organism evidence="2 3">
    <name type="scientific">Leucobacter viscericola</name>
    <dbReference type="NCBI Taxonomy" id="2714935"/>
    <lineage>
        <taxon>Bacteria</taxon>
        <taxon>Bacillati</taxon>
        <taxon>Actinomycetota</taxon>
        <taxon>Actinomycetes</taxon>
        <taxon>Micrococcales</taxon>
        <taxon>Microbacteriaceae</taxon>
        <taxon>Leucobacter</taxon>
    </lineage>
</organism>
<feature type="region of interest" description="Disordered" evidence="1">
    <location>
        <begin position="1"/>
        <end position="26"/>
    </location>
</feature>
<name>A0A6G7XHX5_9MICO</name>
<proteinExistence type="predicted"/>
<dbReference type="Proteomes" id="UP000502677">
    <property type="component" value="Chromosome"/>
</dbReference>
<gene>
    <name evidence="2" type="ORF">G7068_13590</name>
</gene>
<accession>A0A6G7XHX5</accession>
<dbReference type="KEGG" id="lvi:G7068_13590"/>
<dbReference type="SUPFAM" id="SSF46785">
    <property type="entry name" value="Winged helix' DNA-binding domain"/>
    <property type="match status" value="1"/>
</dbReference>